<evidence type="ECO:0000256" key="2">
    <source>
        <dbReference type="ARBA" id="ARBA00022692"/>
    </source>
</evidence>
<dbReference type="SMART" id="SM01417">
    <property type="entry name" value="Solute_trans_a"/>
    <property type="match status" value="1"/>
</dbReference>
<sequence>MNLTCNTTLEEMRVTSEVDLIPGFTFHRLATFIGGACAIIAIITSLFLVWQHALNYTKPREQKHIIRILFMIPIYSVSAWLCLWKYWHAVYYQVVSDCYEAFAISSFFALMCHYVAPDLHDQKDYFRYMQPVVPWVWPINWFAKCCGGDRGAWRTPKSGLTWFNIVWIGVYHYCFIRVAMTITAVVTEYFDRYCETSNNPVFAHIWVLVVESLAVTIAMYCLIQFYIQMKEPLAEHKPFLKVLAIKLVIFLSFWQTTAISVGTSTLGIIQPNEVLAYPDLKVGIPSLLLCFEMAIFAILHLWAFPYQPYVPGAKASYYPPSDPALGLGSRENEHGKPQGGFMGLMAILDALNLWDVIKSFGRGIRWLFVGVKKRHNDVSYSTKVNSEGVDTSYPMRPYGSDSGTKSTDHLPIASEFRRSQFGIPGEQILTRIPEENAALIDNAQGISGSPTGRGRNDSIPPYRDPRTGEYFDGINPHDGQPSAPPNSAFKPYQPYPGDNGDLGEAMRPQQSGTPYMESERQYYQRKDRNGSFSRPNRTSTQVKVGNALWGDRGPQPPMPPPSGGAF</sequence>
<reference evidence="7 8" key="1">
    <citation type="submission" date="2023-01" db="EMBL/GenBank/DDBJ databases">
        <title>Analysis of 21 Apiospora genomes using comparative genomics revels a genus with tremendous synthesis potential of carbohydrate active enzymes and secondary metabolites.</title>
        <authorList>
            <person name="Sorensen T."/>
        </authorList>
    </citation>
    <scope>NUCLEOTIDE SEQUENCE [LARGE SCALE GENOMIC DNA]</scope>
    <source>
        <strain evidence="7 8">CBS 117206</strain>
    </source>
</reference>
<feature type="transmembrane region" description="Helical" evidence="6">
    <location>
        <begin position="282"/>
        <end position="304"/>
    </location>
</feature>
<name>A0AAW0QNI9_9PEZI</name>
<dbReference type="PANTHER" id="PTHR23423">
    <property type="entry name" value="ORGANIC SOLUTE TRANSPORTER-RELATED"/>
    <property type="match status" value="1"/>
</dbReference>
<evidence type="ECO:0000256" key="3">
    <source>
        <dbReference type="ARBA" id="ARBA00022989"/>
    </source>
</evidence>
<evidence type="ECO:0000313" key="8">
    <source>
        <dbReference type="Proteomes" id="UP001392437"/>
    </source>
</evidence>
<accession>A0AAW0QNI9</accession>
<evidence type="ECO:0000256" key="5">
    <source>
        <dbReference type="SAM" id="MobiDB-lite"/>
    </source>
</evidence>
<feature type="compositionally biased region" description="Basic and acidic residues" evidence="5">
    <location>
        <begin position="517"/>
        <end position="529"/>
    </location>
</feature>
<feature type="transmembrane region" description="Helical" evidence="6">
    <location>
        <begin position="29"/>
        <end position="53"/>
    </location>
</feature>
<dbReference type="Pfam" id="PF03619">
    <property type="entry name" value="Solute_trans_a"/>
    <property type="match status" value="1"/>
</dbReference>
<keyword evidence="2 6" id="KW-0812">Transmembrane</keyword>
<comment type="caution">
    <text evidence="7">The sequence shown here is derived from an EMBL/GenBank/DDBJ whole genome shotgun (WGS) entry which is preliminary data.</text>
</comment>
<feature type="transmembrane region" description="Helical" evidence="6">
    <location>
        <begin position="160"/>
        <end position="185"/>
    </location>
</feature>
<dbReference type="AlphaFoldDB" id="A0AAW0QNI9"/>
<feature type="transmembrane region" description="Helical" evidence="6">
    <location>
        <begin position="65"/>
        <end position="87"/>
    </location>
</feature>
<comment type="subcellular location">
    <subcellularLocation>
        <location evidence="1">Membrane</location>
        <topology evidence="1">Multi-pass membrane protein</topology>
    </subcellularLocation>
</comment>
<keyword evidence="3 6" id="KW-1133">Transmembrane helix</keyword>
<evidence type="ECO:0000313" key="7">
    <source>
        <dbReference type="EMBL" id="KAK8106093.1"/>
    </source>
</evidence>
<evidence type="ECO:0000256" key="4">
    <source>
        <dbReference type="ARBA" id="ARBA00023136"/>
    </source>
</evidence>
<protein>
    <submittedName>
        <fullName evidence="7">Transmembrane protein</fullName>
    </submittedName>
</protein>
<keyword evidence="8" id="KW-1185">Reference proteome</keyword>
<organism evidence="7 8">
    <name type="scientific">Apiospora kogelbergensis</name>
    <dbReference type="NCBI Taxonomy" id="1337665"/>
    <lineage>
        <taxon>Eukaryota</taxon>
        <taxon>Fungi</taxon>
        <taxon>Dikarya</taxon>
        <taxon>Ascomycota</taxon>
        <taxon>Pezizomycotina</taxon>
        <taxon>Sordariomycetes</taxon>
        <taxon>Xylariomycetidae</taxon>
        <taxon>Amphisphaeriales</taxon>
        <taxon>Apiosporaceae</taxon>
        <taxon>Apiospora</taxon>
    </lineage>
</organism>
<dbReference type="InterPro" id="IPR005178">
    <property type="entry name" value="Ostalpha/TMEM184C"/>
</dbReference>
<keyword evidence="4 6" id="KW-0472">Membrane</keyword>
<proteinExistence type="predicted"/>
<dbReference type="EMBL" id="JAQQWP010000008">
    <property type="protein sequence ID" value="KAK8106093.1"/>
    <property type="molecule type" value="Genomic_DNA"/>
</dbReference>
<feature type="compositionally biased region" description="Pro residues" evidence="5">
    <location>
        <begin position="554"/>
        <end position="566"/>
    </location>
</feature>
<dbReference type="GO" id="GO:0016020">
    <property type="term" value="C:membrane"/>
    <property type="evidence" value="ECO:0007669"/>
    <property type="project" value="UniProtKB-SubCell"/>
</dbReference>
<evidence type="ECO:0000256" key="6">
    <source>
        <dbReference type="SAM" id="Phobius"/>
    </source>
</evidence>
<dbReference type="Proteomes" id="UP001392437">
    <property type="component" value="Unassembled WGS sequence"/>
</dbReference>
<feature type="compositionally biased region" description="Polar residues" evidence="5">
    <location>
        <begin position="530"/>
        <end position="543"/>
    </location>
</feature>
<feature type="transmembrane region" description="Helical" evidence="6">
    <location>
        <begin position="205"/>
        <end position="227"/>
    </location>
</feature>
<evidence type="ECO:0000256" key="1">
    <source>
        <dbReference type="ARBA" id="ARBA00004141"/>
    </source>
</evidence>
<feature type="transmembrane region" description="Helical" evidence="6">
    <location>
        <begin position="239"/>
        <end position="262"/>
    </location>
</feature>
<gene>
    <name evidence="7" type="ORF">PG999_009452</name>
</gene>
<feature type="region of interest" description="Disordered" evidence="5">
    <location>
        <begin position="443"/>
        <end position="566"/>
    </location>
</feature>